<dbReference type="InterPro" id="IPR014001">
    <property type="entry name" value="Helicase_ATP-bd"/>
</dbReference>
<dbReference type="CDD" id="cd18791">
    <property type="entry name" value="SF2_C_RHA"/>
    <property type="match status" value="1"/>
</dbReference>
<dbReference type="GO" id="GO:0005730">
    <property type="term" value="C:nucleolus"/>
    <property type="evidence" value="ECO:0007669"/>
    <property type="project" value="TreeGrafter"/>
</dbReference>
<gene>
    <name evidence="9" type="ORF">SBAD_LOCUS2951</name>
</gene>
<dbReference type="Gene3D" id="1.20.120.1080">
    <property type="match status" value="1"/>
</dbReference>
<evidence type="ECO:0000256" key="5">
    <source>
        <dbReference type="ARBA" id="ARBA00022840"/>
    </source>
</evidence>
<dbReference type="GO" id="GO:0000462">
    <property type="term" value="P:maturation of SSU-rRNA from tricistronic rRNA transcript (SSU-rRNA, 5.8S rRNA, LSU-rRNA)"/>
    <property type="evidence" value="ECO:0007669"/>
    <property type="project" value="TreeGrafter"/>
</dbReference>
<dbReference type="InterPro" id="IPR007502">
    <property type="entry name" value="Helicase-assoc_dom"/>
</dbReference>
<dbReference type="InterPro" id="IPR001650">
    <property type="entry name" value="Helicase_C-like"/>
</dbReference>
<evidence type="ECO:0000313" key="11">
    <source>
        <dbReference type="WBParaSite" id="SBAD_0000309001-mRNA-1"/>
    </source>
</evidence>
<accession>A0A183IH56</accession>
<dbReference type="Proteomes" id="UP000270296">
    <property type="component" value="Unassembled WGS sequence"/>
</dbReference>
<dbReference type="OrthoDB" id="10025033at2759"/>
<dbReference type="PROSITE" id="PS51192">
    <property type="entry name" value="HELICASE_ATP_BIND_1"/>
    <property type="match status" value="1"/>
</dbReference>
<evidence type="ECO:0000256" key="1">
    <source>
        <dbReference type="ARBA" id="ARBA00008792"/>
    </source>
</evidence>
<dbReference type="SMART" id="SM00847">
    <property type="entry name" value="HA2"/>
    <property type="match status" value="1"/>
</dbReference>
<evidence type="ECO:0000256" key="6">
    <source>
        <dbReference type="SAM" id="MobiDB-lite"/>
    </source>
</evidence>
<feature type="region of interest" description="Disordered" evidence="6">
    <location>
        <begin position="1"/>
        <end position="24"/>
    </location>
</feature>
<dbReference type="SMART" id="SM00487">
    <property type="entry name" value="DEXDc"/>
    <property type="match status" value="1"/>
</dbReference>
<dbReference type="InterPro" id="IPR027417">
    <property type="entry name" value="P-loop_NTPase"/>
</dbReference>
<proteinExistence type="inferred from homology"/>
<organism evidence="11">
    <name type="scientific">Soboliphyme baturini</name>
    <dbReference type="NCBI Taxonomy" id="241478"/>
    <lineage>
        <taxon>Eukaryota</taxon>
        <taxon>Metazoa</taxon>
        <taxon>Ecdysozoa</taxon>
        <taxon>Nematoda</taxon>
        <taxon>Enoplea</taxon>
        <taxon>Dorylaimia</taxon>
        <taxon>Dioctophymatida</taxon>
        <taxon>Dioctophymatoidea</taxon>
        <taxon>Soboliphymatidae</taxon>
        <taxon>Soboliphyme</taxon>
    </lineage>
</organism>
<evidence type="ECO:0000313" key="10">
    <source>
        <dbReference type="Proteomes" id="UP000270296"/>
    </source>
</evidence>
<dbReference type="GO" id="GO:0005524">
    <property type="term" value="F:ATP binding"/>
    <property type="evidence" value="ECO:0007669"/>
    <property type="project" value="UniProtKB-KW"/>
</dbReference>
<dbReference type="AlphaFoldDB" id="A0A183IH56"/>
<dbReference type="PROSITE" id="PS51194">
    <property type="entry name" value="HELICASE_CTER"/>
    <property type="match status" value="1"/>
</dbReference>
<dbReference type="Gene3D" id="3.40.50.300">
    <property type="entry name" value="P-loop containing nucleotide triphosphate hydrolases"/>
    <property type="match status" value="2"/>
</dbReference>
<evidence type="ECO:0000256" key="2">
    <source>
        <dbReference type="ARBA" id="ARBA00022741"/>
    </source>
</evidence>
<evidence type="ECO:0000256" key="4">
    <source>
        <dbReference type="ARBA" id="ARBA00022806"/>
    </source>
</evidence>
<feature type="domain" description="Helicase ATP-binding" evidence="7">
    <location>
        <begin position="117"/>
        <end position="243"/>
    </location>
</feature>
<evidence type="ECO:0000256" key="3">
    <source>
        <dbReference type="ARBA" id="ARBA00022801"/>
    </source>
</evidence>
<dbReference type="EMBL" id="UZAM01007492">
    <property type="protein sequence ID" value="VDO99487.1"/>
    <property type="molecule type" value="Genomic_DNA"/>
</dbReference>
<evidence type="ECO:0000259" key="7">
    <source>
        <dbReference type="PROSITE" id="PS51192"/>
    </source>
</evidence>
<reference evidence="9 10" key="2">
    <citation type="submission" date="2018-11" db="EMBL/GenBank/DDBJ databases">
        <authorList>
            <consortium name="Pathogen Informatics"/>
        </authorList>
    </citation>
    <scope>NUCLEOTIDE SEQUENCE [LARGE SCALE GENOMIC DNA]</scope>
</reference>
<keyword evidence="4" id="KW-0347">Helicase</keyword>
<keyword evidence="5" id="KW-0067">ATP-binding</keyword>
<sequence length="812" mass="91729">MTKQDQEQGLLQRSNNDFSEASTHTDSIADADVVTASTSFLSDLNASGGETGSFSEKVEKSVEVDHVALTNEGCKVELRTTVHVPVFRSEEINKFRYKLPVVGQEQEIVEAILENDIVIPRRIAAVSMSARVAEEMNLPSEIVSYQIRYEGNASDKTRVKFMTDGVLLKEVQRDLLLSKYSVIIVDEAHERSIYSDILIGLMSRIVSLRAKRNDRLKLVIMSATLNVKEFLSDRLFKSTPRFIEVPSRMFPVSVHFSRRTDDLYLNSAYRMVVQIHRYMPDGGILVFVSGKKEVCLLIKWLRSTFPSAKAVSAKNDDENMDEQILKADSRKSHKRKRAKRTGYVTENIDLNSYDIESFLKTDNTDLNDRDALDGDCDLADEENFMNPYLNFEPEDTPLYCLPLYSMLPSHKQKQIYDPLPSGSRFCVIATNVAETSLTIPHIKYVVDTGKEKVRLYDTVTGASKFVVQWISKASANQRAGRAGRIAPGECYRLYSSAVFSDFLDFSVPEILNKPPDELVLQMKCMNIVKVHNFPFPSPPSGQSLQEAESRLCKLGLLEVCKDDSGSERMKVNRLGQTVAFFPVSPQYGKMICLANQHGLLPYVVCLVAALSVREPLVNIVDTTDSDGIQKESERLSKIRYDWAGSGQSFLLGDLAVLLNAVLQFESSYCSVESCEHLGMRFKAMKEVHQLRKQLTNIANGVFPQVNLTLEACLPPLTTQQYRLLRQLILSCQGNNLAKRYEFSPENADTKLKNSYCSGIMQEPLWIHPTSVLCKRLPTWLLYQEIIDSGRKYMLNVMAVEPEWLPQFASVYL</sequence>
<evidence type="ECO:0000313" key="9">
    <source>
        <dbReference type="EMBL" id="VDO99487.1"/>
    </source>
</evidence>
<dbReference type="SUPFAM" id="SSF52540">
    <property type="entry name" value="P-loop containing nucleoside triphosphate hydrolases"/>
    <property type="match status" value="1"/>
</dbReference>
<keyword evidence="2" id="KW-0547">Nucleotide-binding</keyword>
<dbReference type="Pfam" id="PF07717">
    <property type="entry name" value="OB_NTP_bind"/>
    <property type="match status" value="1"/>
</dbReference>
<dbReference type="Pfam" id="PF00271">
    <property type="entry name" value="Helicase_C"/>
    <property type="match status" value="1"/>
</dbReference>
<dbReference type="PROSITE" id="PS00690">
    <property type="entry name" value="DEAH_ATP_HELICASE"/>
    <property type="match status" value="1"/>
</dbReference>
<dbReference type="Pfam" id="PF21010">
    <property type="entry name" value="HA2_C"/>
    <property type="match status" value="1"/>
</dbReference>
<comment type="similarity">
    <text evidence="1">Belongs to the DEAD box helicase family. DEAH subfamily.</text>
</comment>
<dbReference type="PANTHER" id="PTHR18934">
    <property type="entry name" value="ATP-DEPENDENT RNA HELICASE"/>
    <property type="match status" value="1"/>
</dbReference>
<dbReference type="InterPro" id="IPR002464">
    <property type="entry name" value="DNA/RNA_helicase_DEAH_CS"/>
</dbReference>
<protein>
    <submittedName>
        <fullName evidence="11">ATP-dependent RNA helicase DHX37</fullName>
    </submittedName>
</protein>
<keyword evidence="3" id="KW-0378">Hydrolase</keyword>
<evidence type="ECO:0000259" key="8">
    <source>
        <dbReference type="PROSITE" id="PS51194"/>
    </source>
</evidence>
<dbReference type="SMART" id="SM00490">
    <property type="entry name" value="HELICc"/>
    <property type="match status" value="1"/>
</dbReference>
<feature type="compositionally biased region" description="Polar residues" evidence="6">
    <location>
        <begin position="7"/>
        <end position="24"/>
    </location>
</feature>
<dbReference type="InterPro" id="IPR011709">
    <property type="entry name" value="DEAD-box_helicase_OB_fold"/>
</dbReference>
<reference evidence="11" key="1">
    <citation type="submission" date="2016-06" db="UniProtKB">
        <authorList>
            <consortium name="WormBaseParasite"/>
        </authorList>
    </citation>
    <scope>IDENTIFICATION</scope>
</reference>
<dbReference type="GO" id="GO:0016787">
    <property type="term" value="F:hydrolase activity"/>
    <property type="evidence" value="ECO:0007669"/>
    <property type="project" value="UniProtKB-KW"/>
</dbReference>
<name>A0A183IH56_9BILA</name>
<feature type="domain" description="Helicase C-terminal" evidence="8">
    <location>
        <begin position="319"/>
        <end position="526"/>
    </location>
</feature>
<dbReference type="PANTHER" id="PTHR18934:SF99">
    <property type="entry name" value="ATP-DEPENDENT RNA HELICASE DHX37-RELATED"/>
    <property type="match status" value="1"/>
</dbReference>
<dbReference type="WBParaSite" id="SBAD_0000309001-mRNA-1">
    <property type="protein sequence ID" value="SBAD_0000309001-mRNA-1"/>
    <property type="gene ID" value="SBAD_0000309001"/>
</dbReference>
<keyword evidence="10" id="KW-1185">Reference proteome</keyword>
<dbReference type="GO" id="GO:0004386">
    <property type="term" value="F:helicase activity"/>
    <property type="evidence" value="ECO:0007669"/>
    <property type="project" value="UniProtKB-KW"/>
</dbReference>
<dbReference type="GO" id="GO:0003723">
    <property type="term" value="F:RNA binding"/>
    <property type="evidence" value="ECO:0007669"/>
    <property type="project" value="TreeGrafter"/>
</dbReference>